<accession>A0ABW1NNE3</accession>
<comment type="caution">
    <text evidence="2">The sequence shown here is derived from an EMBL/GenBank/DDBJ whole genome shotgun (WGS) entry which is preliminary data.</text>
</comment>
<reference evidence="3" key="1">
    <citation type="journal article" date="2019" name="Int. J. Syst. Evol. Microbiol.">
        <title>The Global Catalogue of Microorganisms (GCM) 10K type strain sequencing project: providing services to taxonomists for standard genome sequencing and annotation.</title>
        <authorList>
            <consortium name="The Broad Institute Genomics Platform"/>
            <consortium name="The Broad Institute Genome Sequencing Center for Infectious Disease"/>
            <person name="Wu L."/>
            <person name="Ma J."/>
        </authorList>
    </citation>
    <scope>NUCLEOTIDE SEQUENCE [LARGE SCALE GENOMIC DNA]</scope>
    <source>
        <strain evidence="3">JCM 30346</strain>
    </source>
</reference>
<dbReference type="Proteomes" id="UP001596137">
    <property type="component" value="Unassembled WGS sequence"/>
</dbReference>
<gene>
    <name evidence="2" type="ORF">ACFP1K_26390</name>
</gene>
<sequence>MTSGLHSSIEWMIRARWGQVPTTPADTAPGSAPTRAPRRRGLLKRLRNGDS</sequence>
<dbReference type="EMBL" id="JBHSRF010000048">
    <property type="protein sequence ID" value="MFC6084716.1"/>
    <property type="molecule type" value="Genomic_DNA"/>
</dbReference>
<keyword evidence="3" id="KW-1185">Reference proteome</keyword>
<proteinExistence type="predicted"/>
<evidence type="ECO:0000313" key="2">
    <source>
        <dbReference type="EMBL" id="MFC6084716.1"/>
    </source>
</evidence>
<evidence type="ECO:0000313" key="3">
    <source>
        <dbReference type="Proteomes" id="UP001596137"/>
    </source>
</evidence>
<protein>
    <submittedName>
        <fullName evidence="2">Uncharacterized protein</fullName>
    </submittedName>
</protein>
<feature type="compositionally biased region" description="Basic residues" evidence="1">
    <location>
        <begin position="36"/>
        <end position="51"/>
    </location>
</feature>
<feature type="region of interest" description="Disordered" evidence="1">
    <location>
        <begin position="17"/>
        <end position="51"/>
    </location>
</feature>
<organism evidence="2 3">
    <name type="scientific">Sphaerisporangium aureirubrum</name>
    <dbReference type="NCBI Taxonomy" id="1544736"/>
    <lineage>
        <taxon>Bacteria</taxon>
        <taxon>Bacillati</taxon>
        <taxon>Actinomycetota</taxon>
        <taxon>Actinomycetes</taxon>
        <taxon>Streptosporangiales</taxon>
        <taxon>Streptosporangiaceae</taxon>
        <taxon>Sphaerisporangium</taxon>
    </lineage>
</organism>
<evidence type="ECO:0000256" key="1">
    <source>
        <dbReference type="SAM" id="MobiDB-lite"/>
    </source>
</evidence>
<dbReference type="RefSeq" id="WP_380758073.1">
    <property type="nucleotide sequence ID" value="NZ_JBHSRF010000048.1"/>
</dbReference>
<name>A0ABW1NNE3_9ACTN</name>